<reference evidence="8" key="1">
    <citation type="submission" date="2020-08" db="EMBL/GenBank/DDBJ databases">
        <title>Genome public.</title>
        <authorList>
            <person name="Liu C."/>
            <person name="Sun Q."/>
        </authorList>
    </citation>
    <scope>NUCLEOTIDE SEQUENCE</scope>
    <source>
        <strain evidence="8">NSJ-12</strain>
    </source>
</reference>
<feature type="transmembrane region" description="Helical" evidence="7">
    <location>
        <begin position="43"/>
        <end position="66"/>
    </location>
</feature>
<feature type="transmembrane region" description="Helical" evidence="7">
    <location>
        <begin position="233"/>
        <end position="251"/>
    </location>
</feature>
<sequence>MERAFEKTVESPVSAPVRAEANEEAVVASKFSWSDLYKNEDWWAIWLGFAVIALGFVSVVTGSFTFKGVKVATWGTAENPSVLHVLSDGKFILGVGFTFIVLGLLFSIGLKVMGKNPVKFIGAFAGVFLLSLFAYTLAAQVTMKNYLEYAFWALLIGMLVCNTIKTPNWLKPAIQTEFYIKTGLVIMGAEVLFSNIAEFGIYGLGIAWLVTPVVIIFMWLFGTKFLKMTNKAMVMIIACATSVCGTSAAIACAAACKGKKNDLTFAVGLSLIFTVVMMVAMPFVCKWFNLDPMIGGAWIGGTVDSTGAVVLAGEALGPIGGQVAALVKMIQNILIGFIAFAVAIFFTTKVDKTGDNKVGISEIWHRFPKFIIGFILASVVFSFLVEPAFGTETTKAIIKSLSGFKGWCFCLAFMSIGLETNFKEMASQLQGGKPLTLYVVGQTFNLVLTLFVAWLLLSGLFLPIPTIVA</sequence>
<dbReference type="AlphaFoldDB" id="A0A926EL86"/>
<feature type="transmembrane region" description="Helical" evidence="7">
    <location>
        <begin position="149"/>
        <end position="166"/>
    </location>
</feature>
<keyword evidence="9" id="KW-1185">Reference proteome</keyword>
<dbReference type="GO" id="GO:0005886">
    <property type="term" value="C:plasma membrane"/>
    <property type="evidence" value="ECO:0007669"/>
    <property type="project" value="UniProtKB-SubCell"/>
</dbReference>
<organism evidence="8 9">
    <name type="scientific">Zhenhengia yiwuensis</name>
    <dbReference type="NCBI Taxonomy" id="2763666"/>
    <lineage>
        <taxon>Bacteria</taxon>
        <taxon>Bacillati</taxon>
        <taxon>Bacillota</taxon>
        <taxon>Clostridia</taxon>
        <taxon>Lachnospirales</taxon>
        <taxon>Lachnospiraceae</taxon>
        <taxon>Zhenhengia</taxon>
    </lineage>
</organism>
<dbReference type="InterPro" id="IPR018383">
    <property type="entry name" value="UPF0324_pro"/>
</dbReference>
<keyword evidence="4 7" id="KW-0812">Transmembrane</keyword>
<comment type="caution">
    <text evidence="8">The sequence shown here is derived from an EMBL/GenBank/DDBJ whole genome shotgun (WGS) entry which is preliminary data.</text>
</comment>
<proteinExistence type="inferred from homology"/>
<evidence type="ECO:0000256" key="1">
    <source>
        <dbReference type="ARBA" id="ARBA00004651"/>
    </source>
</evidence>
<evidence type="ECO:0000256" key="4">
    <source>
        <dbReference type="ARBA" id="ARBA00022692"/>
    </source>
</evidence>
<feature type="transmembrane region" description="Helical" evidence="7">
    <location>
        <begin position="443"/>
        <end position="464"/>
    </location>
</feature>
<dbReference type="Pfam" id="PF03601">
    <property type="entry name" value="Cons_hypoth698"/>
    <property type="match status" value="1"/>
</dbReference>
<name>A0A926EL86_9FIRM</name>
<dbReference type="RefSeq" id="WP_249333305.1">
    <property type="nucleotide sequence ID" value="NZ_JACRSY010000023.1"/>
</dbReference>
<comment type="similarity">
    <text evidence="2">Belongs to the UPF0324 family.</text>
</comment>
<accession>A0A926EL86</accession>
<dbReference type="PANTHER" id="PTHR30106:SF1">
    <property type="entry name" value="UPF0324 MEMBRANE PROTEIN FN0533"/>
    <property type="match status" value="1"/>
</dbReference>
<evidence type="ECO:0000256" key="5">
    <source>
        <dbReference type="ARBA" id="ARBA00022989"/>
    </source>
</evidence>
<feature type="transmembrane region" description="Helical" evidence="7">
    <location>
        <begin position="367"/>
        <end position="384"/>
    </location>
</feature>
<protein>
    <submittedName>
        <fullName evidence="8">Sulfate exporter family transporter</fullName>
    </submittedName>
</protein>
<comment type="subcellular location">
    <subcellularLocation>
        <location evidence="1">Cell membrane</location>
        <topology evidence="1">Multi-pass membrane protein</topology>
    </subcellularLocation>
</comment>
<evidence type="ECO:0000256" key="3">
    <source>
        <dbReference type="ARBA" id="ARBA00022475"/>
    </source>
</evidence>
<evidence type="ECO:0000256" key="7">
    <source>
        <dbReference type="SAM" id="Phobius"/>
    </source>
</evidence>
<dbReference type="EMBL" id="JACRSY010000023">
    <property type="protein sequence ID" value="MBC8580545.1"/>
    <property type="molecule type" value="Genomic_DNA"/>
</dbReference>
<dbReference type="Proteomes" id="UP000655830">
    <property type="component" value="Unassembled WGS sequence"/>
</dbReference>
<evidence type="ECO:0000313" key="9">
    <source>
        <dbReference type="Proteomes" id="UP000655830"/>
    </source>
</evidence>
<evidence type="ECO:0000313" key="8">
    <source>
        <dbReference type="EMBL" id="MBC8580545.1"/>
    </source>
</evidence>
<feature type="transmembrane region" description="Helical" evidence="7">
    <location>
        <begin position="202"/>
        <end position="221"/>
    </location>
</feature>
<feature type="transmembrane region" description="Helical" evidence="7">
    <location>
        <begin position="329"/>
        <end position="346"/>
    </location>
</feature>
<feature type="transmembrane region" description="Helical" evidence="7">
    <location>
        <begin position="120"/>
        <end position="143"/>
    </location>
</feature>
<keyword evidence="3" id="KW-1003">Cell membrane</keyword>
<evidence type="ECO:0000256" key="6">
    <source>
        <dbReference type="ARBA" id="ARBA00023136"/>
    </source>
</evidence>
<feature type="transmembrane region" description="Helical" evidence="7">
    <location>
        <begin position="297"/>
        <end position="317"/>
    </location>
</feature>
<dbReference type="PANTHER" id="PTHR30106">
    <property type="entry name" value="INNER MEMBRANE PROTEIN YEIH-RELATED"/>
    <property type="match status" value="1"/>
</dbReference>
<feature type="transmembrane region" description="Helical" evidence="7">
    <location>
        <begin position="263"/>
        <end position="285"/>
    </location>
</feature>
<evidence type="ECO:0000256" key="2">
    <source>
        <dbReference type="ARBA" id="ARBA00007977"/>
    </source>
</evidence>
<keyword evidence="6 7" id="KW-0472">Membrane</keyword>
<feature type="transmembrane region" description="Helical" evidence="7">
    <location>
        <begin position="91"/>
        <end position="108"/>
    </location>
</feature>
<gene>
    <name evidence="8" type="ORF">H8718_13565</name>
</gene>
<keyword evidence="5 7" id="KW-1133">Transmembrane helix</keyword>